<evidence type="ECO:0000313" key="1">
    <source>
        <dbReference type="EMBL" id="OTP78210.1"/>
    </source>
</evidence>
<protein>
    <submittedName>
        <fullName evidence="1">Uncharacterized protein</fullName>
    </submittedName>
</protein>
<accession>A0A242N3G4</accession>
<organism evidence="1 2">
    <name type="scientific">Caballeronia sordidicola</name>
    <name type="common">Burkholderia sordidicola</name>
    <dbReference type="NCBI Taxonomy" id="196367"/>
    <lineage>
        <taxon>Bacteria</taxon>
        <taxon>Pseudomonadati</taxon>
        <taxon>Pseudomonadota</taxon>
        <taxon>Betaproteobacteria</taxon>
        <taxon>Burkholderiales</taxon>
        <taxon>Burkholderiaceae</taxon>
        <taxon>Caballeronia</taxon>
    </lineage>
</organism>
<dbReference type="EMBL" id="NBTZ01000026">
    <property type="protein sequence ID" value="OTP78210.1"/>
    <property type="molecule type" value="Genomic_DNA"/>
</dbReference>
<dbReference type="AlphaFoldDB" id="A0A242N3G4"/>
<gene>
    <name evidence="1" type="ORF">PAMC26577_06125</name>
</gene>
<sequence>MFFHGLNMGVDRLSSKGVVPRDPRVALIEGQAVVLEANAMLLRSLGERDYGMLSRLTHQEPGNNE</sequence>
<evidence type="ECO:0000313" key="2">
    <source>
        <dbReference type="Proteomes" id="UP000195221"/>
    </source>
</evidence>
<dbReference type="RefSeq" id="WP_143325513.1">
    <property type="nucleotide sequence ID" value="NZ_MSRG01000012.1"/>
</dbReference>
<dbReference type="Proteomes" id="UP000195221">
    <property type="component" value="Unassembled WGS sequence"/>
</dbReference>
<comment type="caution">
    <text evidence="1">The sequence shown here is derived from an EMBL/GenBank/DDBJ whole genome shotgun (WGS) entry which is preliminary data.</text>
</comment>
<reference evidence="1 2" key="1">
    <citation type="submission" date="2017-03" db="EMBL/GenBank/DDBJ databases">
        <title>Genome analysis of strain PAMC 26577.</title>
        <authorList>
            <person name="Oh H.-M."/>
            <person name="Yang J.-A."/>
        </authorList>
    </citation>
    <scope>NUCLEOTIDE SEQUENCE [LARGE SCALE GENOMIC DNA]</scope>
    <source>
        <strain evidence="1 2">PAMC 26577</strain>
    </source>
</reference>
<name>A0A242N3G4_CABSO</name>
<proteinExistence type="predicted"/>